<protein>
    <submittedName>
        <fullName evidence="2">Uncharacterized protein</fullName>
    </submittedName>
</protein>
<feature type="region of interest" description="Disordered" evidence="1">
    <location>
        <begin position="78"/>
        <end position="103"/>
    </location>
</feature>
<organism evidence="2 3">
    <name type="scientific">Xanthomonas campestris pv. campestris (strain 8004)</name>
    <dbReference type="NCBI Taxonomy" id="314565"/>
    <lineage>
        <taxon>Bacteria</taxon>
        <taxon>Pseudomonadati</taxon>
        <taxon>Pseudomonadota</taxon>
        <taxon>Gammaproteobacteria</taxon>
        <taxon>Lysobacterales</taxon>
        <taxon>Lysobacteraceae</taxon>
        <taxon>Xanthomonas</taxon>
    </lineage>
</organism>
<evidence type="ECO:0000313" key="2">
    <source>
        <dbReference type="EMBL" id="AAY48916.1"/>
    </source>
</evidence>
<reference evidence="2 3" key="1">
    <citation type="journal article" date="2005" name="Genome Res.">
        <title>Comparative and functional genomic analyses of the pathogenicity of phytopathogen Xanthomonas campestris pv. campestris.</title>
        <authorList>
            <person name="Qian W."/>
            <person name="Jia Y."/>
            <person name="Ren S.X."/>
            <person name="He Y.Q."/>
            <person name="Feng J.X."/>
            <person name="Lu L.F."/>
            <person name="Sun Q."/>
            <person name="Ying G."/>
            <person name="Tang D.J."/>
            <person name="Tang H."/>
            <person name="Wu W."/>
            <person name="Hao P."/>
            <person name="Wang L."/>
            <person name="Jiang B.L."/>
            <person name="Zeng S."/>
            <person name="Gu W.Y."/>
            <person name="Lu G."/>
            <person name="Rong L."/>
            <person name="Tian Y."/>
            <person name="Yao Z."/>
            <person name="Fu G."/>
            <person name="Chen B."/>
            <person name="Fang R."/>
            <person name="Qiang B."/>
            <person name="Chen Z."/>
            <person name="Zhao G.P."/>
            <person name="Tang J.L."/>
            <person name="He C."/>
        </authorList>
    </citation>
    <scope>NUCLEOTIDE SEQUENCE [LARGE SCALE GENOMIC DNA]</scope>
    <source>
        <strain evidence="2 3">8004</strain>
    </source>
</reference>
<dbReference type="AlphaFoldDB" id="A0A0H2X6J5"/>
<dbReference type="KEGG" id="xcb:XC_1853"/>
<sequence length="103" mass="11235">MRYRRSTMQQIEVGQMVFLRDGEVGVGAVREVRSNGAELVINIENGGDVTVATSVVRDVHSGKVMLDVEQLPESVRAALRKPHENELPTSTYAASDPQDGALK</sequence>
<dbReference type="Proteomes" id="UP000000420">
    <property type="component" value="Chromosome"/>
</dbReference>
<evidence type="ECO:0000256" key="1">
    <source>
        <dbReference type="SAM" id="MobiDB-lite"/>
    </source>
</evidence>
<dbReference type="EMBL" id="CP000050">
    <property type="protein sequence ID" value="AAY48916.1"/>
    <property type="molecule type" value="Genomic_DNA"/>
</dbReference>
<proteinExistence type="predicted"/>
<gene>
    <name evidence="2" type="ordered locus">XC_1853</name>
</gene>
<dbReference type="HOGENOM" id="CLU_189284_0_0_6"/>
<name>A0A0H2X6J5_XANC8</name>
<accession>A0A0H2X6J5</accession>
<evidence type="ECO:0000313" key="3">
    <source>
        <dbReference type="Proteomes" id="UP000000420"/>
    </source>
</evidence>